<evidence type="ECO:0000256" key="5">
    <source>
        <dbReference type="RuleBase" id="RU363044"/>
    </source>
</evidence>
<comment type="cofactor">
    <cofactor evidence="5">
        <name>Mg(2+)</name>
        <dbReference type="ChEBI" id="CHEBI:18420"/>
    </cofactor>
</comment>
<dbReference type="EC" id="5.6.2.3" evidence="5"/>
<dbReference type="InterPro" id="IPR003840">
    <property type="entry name" value="DNA_helicase_dom"/>
</dbReference>
<keyword evidence="3 5" id="KW-0347">Helicase</keyword>
<feature type="domain" description="DNA helicase Pif1-like DEAD-box helicase" evidence="8">
    <location>
        <begin position="1"/>
        <end position="106"/>
    </location>
</feature>
<keyword evidence="5" id="KW-0234">DNA repair</keyword>
<dbReference type="InterPro" id="IPR012340">
    <property type="entry name" value="NA-bd_OB-fold"/>
</dbReference>
<keyword evidence="4 5" id="KW-0067">ATP-binding</keyword>
<feature type="domain" description="DNA helicase Pif1-like 2B" evidence="10">
    <location>
        <begin position="208"/>
        <end position="254"/>
    </location>
</feature>
<dbReference type="GO" id="GO:0043139">
    <property type="term" value="F:5'-3' DNA helicase activity"/>
    <property type="evidence" value="ECO:0007669"/>
    <property type="project" value="UniProtKB-EC"/>
</dbReference>
<dbReference type="AlphaFoldDB" id="A0ABD3CLV4"/>
<evidence type="ECO:0000256" key="3">
    <source>
        <dbReference type="ARBA" id="ARBA00022806"/>
    </source>
</evidence>
<evidence type="ECO:0000256" key="4">
    <source>
        <dbReference type="ARBA" id="ARBA00022840"/>
    </source>
</evidence>
<dbReference type="Pfam" id="PF08646">
    <property type="entry name" value="Rep_fac-A_C"/>
    <property type="match status" value="1"/>
</dbReference>
<dbReference type="CDD" id="cd18809">
    <property type="entry name" value="SF1_C_RecD"/>
    <property type="match status" value="1"/>
</dbReference>
<dbReference type="GO" id="GO:0016787">
    <property type="term" value="F:hydrolase activity"/>
    <property type="evidence" value="ECO:0007669"/>
    <property type="project" value="UniProtKB-KW"/>
</dbReference>
<feature type="compositionally biased region" description="Low complexity" evidence="6">
    <location>
        <begin position="730"/>
        <end position="741"/>
    </location>
</feature>
<evidence type="ECO:0000259" key="8">
    <source>
        <dbReference type="Pfam" id="PF05970"/>
    </source>
</evidence>
<dbReference type="Proteomes" id="UP001632038">
    <property type="component" value="Unassembled WGS sequence"/>
</dbReference>
<comment type="similarity">
    <text evidence="5">Belongs to the helicase family.</text>
</comment>
<dbReference type="InterPro" id="IPR010285">
    <property type="entry name" value="DNA_helicase_pif1-like_DEAD"/>
</dbReference>
<dbReference type="PANTHER" id="PTHR10492:SF96">
    <property type="entry name" value="ATP-DEPENDENT DNA HELICASE"/>
    <property type="match status" value="1"/>
</dbReference>
<dbReference type="Pfam" id="PF21530">
    <property type="entry name" value="Pif1_2B_dom"/>
    <property type="match status" value="1"/>
</dbReference>
<keyword evidence="5" id="KW-0227">DNA damage</keyword>
<dbReference type="Pfam" id="PF02689">
    <property type="entry name" value="Herpes_Helicase"/>
    <property type="match status" value="1"/>
</dbReference>
<dbReference type="SUPFAM" id="SSF52540">
    <property type="entry name" value="P-loop containing nucleoside triphosphate hydrolases"/>
    <property type="match status" value="1"/>
</dbReference>
<organism evidence="11 12">
    <name type="scientific">Castilleja foliolosa</name>
    <dbReference type="NCBI Taxonomy" id="1961234"/>
    <lineage>
        <taxon>Eukaryota</taxon>
        <taxon>Viridiplantae</taxon>
        <taxon>Streptophyta</taxon>
        <taxon>Embryophyta</taxon>
        <taxon>Tracheophyta</taxon>
        <taxon>Spermatophyta</taxon>
        <taxon>Magnoliopsida</taxon>
        <taxon>eudicotyledons</taxon>
        <taxon>Gunneridae</taxon>
        <taxon>Pentapetalae</taxon>
        <taxon>asterids</taxon>
        <taxon>lamiids</taxon>
        <taxon>Lamiales</taxon>
        <taxon>Orobanchaceae</taxon>
        <taxon>Pedicularideae</taxon>
        <taxon>Castillejinae</taxon>
        <taxon>Castilleja</taxon>
    </lineage>
</organism>
<evidence type="ECO:0000313" key="12">
    <source>
        <dbReference type="Proteomes" id="UP001632038"/>
    </source>
</evidence>
<evidence type="ECO:0000256" key="2">
    <source>
        <dbReference type="ARBA" id="ARBA00022801"/>
    </source>
</evidence>
<dbReference type="EMBL" id="JAVIJP010000032">
    <property type="protein sequence ID" value="KAL3630442.1"/>
    <property type="molecule type" value="Genomic_DNA"/>
</dbReference>
<protein>
    <recommendedName>
        <fullName evidence="5">ATP-dependent DNA helicase</fullName>
        <ecNumber evidence="5">5.6.2.3</ecNumber>
    </recommendedName>
</protein>
<dbReference type="FunFam" id="3.40.50.300:FF:002884">
    <property type="entry name" value="ATP-dependent DNA helicase"/>
    <property type="match status" value="1"/>
</dbReference>
<feature type="region of interest" description="Disordered" evidence="6">
    <location>
        <begin position="721"/>
        <end position="771"/>
    </location>
</feature>
<feature type="domain" description="Replication factor A C-terminal" evidence="9">
    <location>
        <begin position="594"/>
        <end position="713"/>
    </location>
</feature>
<evidence type="ECO:0000256" key="1">
    <source>
        <dbReference type="ARBA" id="ARBA00022741"/>
    </source>
</evidence>
<evidence type="ECO:0000256" key="6">
    <source>
        <dbReference type="SAM" id="MobiDB-lite"/>
    </source>
</evidence>
<evidence type="ECO:0000313" key="11">
    <source>
        <dbReference type="EMBL" id="KAL3630442.1"/>
    </source>
</evidence>
<dbReference type="GO" id="GO:0005524">
    <property type="term" value="F:ATP binding"/>
    <property type="evidence" value="ECO:0007669"/>
    <property type="project" value="UniProtKB-KW"/>
</dbReference>
<dbReference type="Pfam" id="PF05970">
    <property type="entry name" value="PIF1"/>
    <property type="match status" value="1"/>
</dbReference>
<name>A0ABD3CLV4_9LAMI</name>
<proteinExistence type="inferred from homology"/>
<evidence type="ECO:0000259" key="10">
    <source>
        <dbReference type="Pfam" id="PF21530"/>
    </source>
</evidence>
<reference evidence="12" key="1">
    <citation type="journal article" date="2024" name="IScience">
        <title>Strigolactones Initiate the Formation of Haustorium-like Structures in Castilleja.</title>
        <authorList>
            <person name="Buerger M."/>
            <person name="Peterson D."/>
            <person name="Chory J."/>
        </authorList>
    </citation>
    <scope>NUCLEOTIDE SEQUENCE [LARGE SCALE GENOMIC DNA]</scope>
</reference>
<dbReference type="InterPro" id="IPR049163">
    <property type="entry name" value="Pif1-like_2B_dom"/>
</dbReference>
<dbReference type="InterPro" id="IPR027417">
    <property type="entry name" value="P-loop_NTPase"/>
</dbReference>
<evidence type="ECO:0000259" key="7">
    <source>
        <dbReference type="Pfam" id="PF02689"/>
    </source>
</evidence>
<dbReference type="GO" id="GO:0006310">
    <property type="term" value="P:DNA recombination"/>
    <property type="evidence" value="ECO:0007669"/>
    <property type="project" value="UniProtKB-KW"/>
</dbReference>
<keyword evidence="12" id="KW-1185">Reference proteome</keyword>
<evidence type="ECO:0000259" key="9">
    <source>
        <dbReference type="Pfam" id="PF08646"/>
    </source>
</evidence>
<dbReference type="GO" id="GO:0006281">
    <property type="term" value="P:DNA repair"/>
    <property type="evidence" value="ECO:0007669"/>
    <property type="project" value="UniProtKB-KW"/>
</dbReference>
<dbReference type="PANTHER" id="PTHR10492">
    <property type="match status" value="1"/>
</dbReference>
<feature type="domain" description="DNA replication helicase" evidence="7">
    <location>
        <begin position="297"/>
        <end position="367"/>
    </location>
</feature>
<comment type="caution">
    <text evidence="11">The sequence shown here is derived from an EMBL/GenBank/DDBJ whole genome shotgun (WGS) entry which is preliminary data.</text>
</comment>
<gene>
    <name evidence="11" type="ORF">CASFOL_023426</name>
</gene>
<accession>A0ABD3CLV4</accession>
<keyword evidence="2 5" id="KW-0378">Hydrolase</keyword>
<dbReference type="InterPro" id="IPR013955">
    <property type="entry name" value="Rep_factor-A_C"/>
</dbReference>
<dbReference type="SUPFAM" id="SSF50249">
    <property type="entry name" value="Nucleic acid-binding proteins"/>
    <property type="match status" value="2"/>
</dbReference>
<sequence>MSDRKCFECLDKSLRDITGDTDRPFGGKSVLLGGDFRQTLPVKVKCTRSEIINATLSRSYLWQHFQVFRLNENMRLRTHSSDADRTGEASEFASWLLEVGDGLVGEIDTNDPQNTRNIRIPPQYLIPNCANRLESLIYFIYDLSTLNNPSPEVLSTRAIVCPTNETSDEINKLVLSLTPGECRTYHSHNVMIPHGSNRNDLEPLYPQEYLNQHSFPGIPPHELALKINTPVILIRNINQTLGLCNGTRLIVSQLLPRIIEAQIITGTSVGTRVYTRIKFVHNSPDLPFVFTRRQFPIKICNAMTINKSQGQSLKRIGVYLPKPVFTHGQLYVALSRATSPSSLKILIQPTDNTDNDTTKNVVFSDFINELCEEMDLKRNKERVMLSVCRYLLGDCIEAVAEVKDIEYFDSVIKLQSCYKHCASLVIGHNAKFDPSTNESIPTVYFNFANYEMLKTRIRDSRTLTDYIGRVVGNCLRSTGTGKTLRKTTLQGEMGPQIEVTLWPEVIHVIGDEVTHGDIVAITSTMVTEYNGRLQLESTHLTTAFRNPDMPQTNDYVNRLRALPATQPNSRKEPTATLLDLKLRSKQNIQISSNYTCEAKIKDIHENRDWYYVLCSKCSKKLYPQKDNGNVNYVCKDDQNITANFRYCVNATIEDATATADTVFFNESMQAIVNITCEDMVMKHADRARTKQVPQLIRSTAGARKLLHVTLKNDGQIVVNNVSELPRTDNTGSTGSTPATSTFNPTTPNPKPGTSKRALVESPGPDKRIKRT</sequence>
<keyword evidence="1 5" id="KW-0547">Nucleotide-binding</keyword>
<comment type="catalytic activity">
    <reaction evidence="5">
        <text>ATP + H2O = ADP + phosphate + H(+)</text>
        <dbReference type="Rhea" id="RHEA:13065"/>
        <dbReference type="ChEBI" id="CHEBI:15377"/>
        <dbReference type="ChEBI" id="CHEBI:15378"/>
        <dbReference type="ChEBI" id="CHEBI:30616"/>
        <dbReference type="ChEBI" id="CHEBI:43474"/>
        <dbReference type="ChEBI" id="CHEBI:456216"/>
        <dbReference type="EC" id="5.6.2.3"/>
    </reaction>
</comment>
<keyword evidence="5" id="KW-0233">DNA recombination</keyword>
<dbReference type="Gene3D" id="2.40.50.140">
    <property type="entry name" value="Nucleic acid-binding proteins"/>
    <property type="match status" value="2"/>
</dbReference>